<feature type="region of interest" description="Disordered" evidence="7">
    <location>
        <begin position="33"/>
        <end position="64"/>
    </location>
</feature>
<keyword evidence="6" id="KW-1006">Bacterial flagellum protein export</keyword>
<keyword evidence="9" id="KW-0969">Cilium</keyword>
<evidence type="ECO:0000256" key="1">
    <source>
        <dbReference type="ARBA" id="ARBA00003041"/>
    </source>
</evidence>
<name>A0A4V2USC8_9FIRM</name>
<dbReference type="OrthoDB" id="19020at2"/>
<keyword evidence="9" id="KW-0282">Flagellum</keyword>
<comment type="function">
    <text evidence="1">Needed for flagellar regrowth and assembly.</text>
</comment>
<evidence type="ECO:0000256" key="2">
    <source>
        <dbReference type="ARBA" id="ARBA00006602"/>
    </source>
</evidence>
<feature type="compositionally biased region" description="Basic and acidic residues" evidence="7">
    <location>
        <begin position="34"/>
        <end position="64"/>
    </location>
</feature>
<keyword evidence="3" id="KW-0813">Transport</keyword>
<evidence type="ECO:0000256" key="3">
    <source>
        <dbReference type="ARBA" id="ARBA00022448"/>
    </source>
</evidence>
<gene>
    <name evidence="9" type="ORF">EDC37_103112</name>
</gene>
<evidence type="ECO:0000256" key="5">
    <source>
        <dbReference type="ARBA" id="ARBA00022927"/>
    </source>
</evidence>
<dbReference type="Pfam" id="PF02108">
    <property type="entry name" value="FliH"/>
    <property type="match status" value="1"/>
</dbReference>
<protein>
    <submittedName>
        <fullName evidence="9">Flagellar assembly protein FliH</fullName>
    </submittedName>
</protein>
<evidence type="ECO:0000256" key="4">
    <source>
        <dbReference type="ARBA" id="ARBA00022795"/>
    </source>
</evidence>
<dbReference type="PANTHER" id="PTHR34982:SF1">
    <property type="entry name" value="FLAGELLAR ASSEMBLY PROTEIN FLIH"/>
    <property type="match status" value="1"/>
</dbReference>
<evidence type="ECO:0000313" key="10">
    <source>
        <dbReference type="Proteomes" id="UP000295188"/>
    </source>
</evidence>
<dbReference type="PANTHER" id="PTHR34982">
    <property type="entry name" value="YOP PROTEINS TRANSLOCATION PROTEIN L"/>
    <property type="match status" value="1"/>
</dbReference>
<evidence type="ECO:0000259" key="8">
    <source>
        <dbReference type="Pfam" id="PF02108"/>
    </source>
</evidence>
<comment type="caution">
    <text evidence="9">The sequence shown here is derived from an EMBL/GenBank/DDBJ whole genome shotgun (WGS) entry which is preliminary data.</text>
</comment>
<dbReference type="GO" id="GO:0044781">
    <property type="term" value="P:bacterial-type flagellum organization"/>
    <property type="evidence" value="ECO:0007669"/>
    <property type="project" value="UniProtKB-KW"/>
</dbReference>
<dbReference type="Proteomes" id="UP000295188">
    <property type="component" value="Unassembled WGS sequence"/>
</dbReference>
<accession>A0A4V2USC8</accession>
<dbReference type="GO" id="GO:0005829">
    <property type="term" value="C:cytosol"/>
    <property type="evidence" value="ECO:0007669"/>
    <property type="project" value="TreeGrafter"/>
</dbReference>
<keyword evidence="5" id="KW-0653">Protein transport</keyword>
<comment type="similarity">
    <text evidence="2">Belongs to the FliH family.</text>
</comment>
<dbReference type="RefSeq" id="WP_132547661.1">
    <property type="nucleotide sequence ID" value="NZ_SMAA01000003.1"/>
</dbReference>
<keyword evidence="4" id="KW-1005">Bacterial flagellum biogenesis</keyword>
<evidence type="ECO:0000256" key="6">
    <source>
        <dbReference type="ARBA" id="ARBA00023225"/>
    </source>
</evidence>
<keyword evidence="9" id="KW-0966">Cell projection</keyword>
<organism evidence="9 10">
    <name type="scientific">Pectinatus cerevisiiphilus</name>
    <dbReference type="NCBI Taxonomy" id="86956"/>
    <lineage>
        <taxon>Bacteria</taxon>
        <taxon>Bacillati</taxon>
        <taxon>Bacillota</taxon>
        <taxon>Negativicutes</taxon>
        <taxon>Selenomonadales</taxon>
        <taxon>Selenomonadaceae</taxon>
        <taxon>Pectinatus</taxon>
    </lineage>
</organism>
<proteinExistence type="inferred from homology"/>
<keyword evidence="10" id="KW-1185">Reference proteome</keyword>
<feature type="domain" description="Flagellar assembly protein FliH/Type III secretion system HrpE" evidence="8">
    <location>
        <begin position="164"/>
        <end position="289"/>
    </location>
</feature>
<dbReference type="InterPro" id="IPR018035">
    <property type="entry name" value="Flagellar_FliH/T3SS_HrpE"/>
</dbReference>
<dbReference type="AlphaFoldDB" id="A0A4V2USC8"/>
<reference evidence="9 10" key="1">
    <citation type="submission" date="2019-03" db="EMBL/GenBank/DDBJ databases">
        <title>Genomic Encyclopedia of Type Strains, Phase IV (KMG-IV): sequencing the most valuable type-strain genomes for metagenomic binning, comparative biology and taxonomic classification.</title>
        <authorList>
            <person name="Goeker M."/>
        </authorList>
    </citation>
    <scope>NUCLEOTIDE SEQUENCE [LARGE SCALE GENOMIC DNA]</scope>
    <source>
        <strain evidence="9 10">DSM 20467</strain>
    </source>
</reference>
<evidence type="ECO:0000313" key="9">
    <source>
        <dbReference type="EMBL" id="TCS80942.1"/>
    </source>
</evidence>
<dbReference type="EMBL" id="SMAA01000003">
    <property type="protein sequence ID" value="TCS80942.1"/>
    <property type="molecule type" value="Genomic_DNA"/>
</dbReference>
<evidence type="ECO:0000256" key="7">
    <source>
        <dbReference type="SAM" id="MobiDB-lite"/>
    </source>
</evidence>
<dbReference type="GO" id="GO:0015031">
    <property type="term" value="P:protein transport"/>
    <property type="evidence" value="ECO:0007669"/>
    <property type="project" value="UniProtKB-KW"/>
</dbReference>
<sequence length="306" mass="34306">MYKVIKSAVFEDKPHVVKAPESLFIINSAQDEWPSDKNNELFSRGTEDSQNRKDDFQRELDEAQQKKEAIKAEIAELENELNDKQAELDDLRKKADLIMQDAQESKEKLLGEAKEEAAKKIEAANGKVEEITQAAKEGGHQQGYKEGLEQSKLEQKEKIKAANEKAVNIIDEAEKQISSYYKKAENDIVDIVMLVSQKIISQQVSDMPQLILPVVQAALKKVQDQASIEVRVPPDAYDLVLAAKSELQTMLKGNAKLAVKPDESLMPGDCWVETPDGSIDAKLLSQLNEIRKSLKEVVGKYEVDDQ</sequence>
<dbReference type="InterPro" id="IPR051472">
    <property type="entry name" value="T3SS_Stator/FliH"/>
</dbReference>